<organism evidence="4 5">
    <name type="scientific">Actinoplanes subglobosus</name>
    <dbReference type="NCBI Taxonomy" id="1547892"/>
    <lineage>
        <taxon>Bacteria</taxon>
        <taxon>Bacillati</taxon>
        <taxon>Actinomycetota</taxon>
        <taxon>Actinomycetes</taxon>
        <taxon>Micromonosporales</taxon>
        <taxon>Micromonosporaceae</taxon>
        <taxon>Actinoplanes</taxon>
    </lineage>
</organism>
<comment type="caution">
    <text evidence="4">The sequence shown here is derived from an EMBL/GenBank/DDBJ whole genome shotgun (WGS) entry which is preliminary data.</text>
</comment>
<dbReference type="InterPro" id="IPR010126">
    <property type="entry name" value="Esterase_phb"/>
</dbReference>
<keyword evidence="5" id="KW-1185">Reference proteome</keyword>
<evidence type="ECO:0000256" key="2">
    <source>
        <dbReference type="ARBA" id="ARBA00022801"/>
    </source>
</evidence>
<accession>A0ABV8J543</accession>
<protein>
    <submittedName>
        <fullName evidence="4">Alpha/beta hydrolase family esterase</fullName>
    </submittedName>
</protein>
<dbReference type="NCBIfam" id="TIGR01840">
    <property type="entry name" value="esterase_phb"/>
    <property type="match status" value="1"/>
</dbReference>
<dbReference type="PANTHER" id="PTHR43037:SF5">
    <property type="entry name" value="FERULOYL ESTERASE"/>
    <property type="match status" value="1"/>
</dbReference>
<feature type="chain" id="PRO_5046359443" evidence="3">
    <location>
        <begin position="28"/>
        <end position="394"/>
    </location>
</feature>
<evidence type="ECO:0000313" key="5">
    <source>
        <dbReference type="Proteomes" id="UP001595867"/>
    </source>
</evidence>
<dbReference type="RefSeq" id="WP_378072607.1">
    <property type="nucleotide sequence ID" value="NZ_JBHSBL010000028.1"/>
</dbReference>
<dbReference type="EMBL" id="JBHSBL010000028">
    <property type="protein sequence ID" value="MFC4071737.1"/>
    <property type="molecule type" value="Genomic_DNA"/>
</dbReference>
<feature type="signal peptide" evidence="3">
    <location>
        <begin position="1"/>
        <end position="27"/>
    </location>
</feature>
<dbReference type="Pfam" id="PF10503">
    <property type="entry name" value="Esterase_PHB"/>
    <property type="match status" value="1"/>
</dbReference>
<proteinExistence type="predicted"/>
<evidence type="ECO:0000256" key="3">
    <source>
        <dbReference type="SAM" id="SignalP"/>
    </source>
</evidence>
<dbReference type="Gene3D" id="3.40.50.1820">
    <property type="entry name" value="alpha/beta hydrolase"/>
    <property type="match status" value="1"/>
</dbReference>
<dbReference type="InterPro" id="IPR050955">
    <property type="entry name" value="Plant_Biomass_Hydrol_Est"/>
</dbReference>
<evidence type="ECO:0000313" key="4">
    <source>
        <dbReference type="EMBL" id="MFC4071737.1"/>
    </source>
</evidence>
<gene>
    <name evidence="4" type="ORF">ACFO0C_42950</name>
</gene>
<name>A0ABV8J543_9ACTN</name>
<dbReference type="SUPFAM" id="SSF53474">
    <property type="entry name" value="alpha/beta-Hydrolases"/>
    <property type="match status" value="2"/>
</dbReference>
<keyword evidence="1 3" id="KW-0732">Signal</keyword>
<reference evidence="5" key="1">
    <citation type="journal article" date="2019" name="Int. J. Syst. Evol. Microbiol.">
        <title>The Global Catalogue of Microorganisms (GCM) 10K type strain sequencing project: providing services to taxonomists for standard genome sequencing and annotation.</title>
        <authorList>
            <consortium name="The Broad Institute Genomics Platform"/>
            <consortium name="The Broad Institute Genome Sequencing Center for Infectious Disease"/>
            <person name="Wu L."/>
            <person name="Ma J."/>
        </authorList>
    </citation>
    <scope>NUCLEOTIDE SEQUENCE [LARGE SCALE GENOMIC DNA]</scope>
    <source>
        <strain evidence="5">TBRC 5832</strain>
    </source>
</reference>
<dbReference type="PANTHER" id="PTHR43037">
    <property type="entry name" value="UNNAMED PRODUCT-RELATED"/>
    <property type="match status" value="1"/>
</dbReference>
<dbReference type="InterPro" id="IPR029058">
    <property type="entry name" value="AB_hydrolase_fold"/>
</dbReference>
<dbReference type="Proteomes" id="UP001595867">
    <property type="component" value="Unassembled WGS sequence"/>
</dbReference>
<dbReference type="GO" id="GO:0016787">
    <property type="term" value="F:hydrolase activity"/>
    <property type="evidence" value="ECO:0007669"/>
    <property type="project" value="UniProtKB-KW"/>
</dbReference>
<sequence length="394" mass="41528">MRRRLATALTLLVTAVTALTAAGPATAATGFTEVTAFGTNPGNQRMFTYVPPAAAPGAPVIVLFHGCGGQAQDLDVNTGWRKYADLYGVHLILPEQKPENVGSGGIVPHKCFSAWNAEDRTHDGNGEARSVVQMVDHLGATYDADLSRVFVTGYSGGGAAANVMLAAYPDRFRAGAVFFGMPYGCADTETAYFRTGALGPCSGSTSTVTPQQWGDRVRAAYPGWTGTHPPVQIWHGGADPLISPRSLDYQRDQWTNVFGVSRTPVTTTTPKTGVTRNVYGSGQVETWLVADMGHEQPVEPGTGIDRCGVSGVGYPGICGPYHAMTFFGLIPPPAETGCWTSTNAVHITAGRARDSGFSAYAVGSADYLGLASSAVQRSLEQTAPGYYTRVTSCD</sequence>
<evidence type="ECO:0000256" key="1">
    <source>
        <dbReference type="ARBA" id="ARBA00022729"/>
    </source>
</evidence>
<keyword evidence="2 4" id="KW-0378">Hydrolase</keyword>